<dbReference type="SUPFAM" id="SSF47413">
    <property type="entry name" value="lambda repressor-like DNA-binding domains"/>
    <property type="match status" value="1"/>
</dbReference>
<dbReference type="AlphaFoldDB" id="A0A1G9BRF7"/>
<organism evidence="1 2">
    <name type="scientific">Jeotgalicoccus aerolatus</name>
    <dbReference type="NCBI Taxonomy" id="709510"/>
    <lineage>
        <taxon>Bacteria</taxon>
        <taxon>Bacillati</taxon>
        <taxon>Bacillota</taxon>
        <taxon>Bacilli</taxon>
        <taxon>Bacillales</taxon>
        <taxon>Staphylococcaceae</taxon>
        <taxon>Jeotgalicoccus</taxon>
    </lineage>
</organism>
<sequence length="69" mass="8212">MVRVEKLKNEIRKRNTNLEKLAEAIDIDTSTLYRKMRRNGETFSIGEAERIKQHLKLSKKEAMNIFFDD</sequence>
<evidence type="ECO:0000313" key="2">
    <source>
        <dbReference type="Proteomes" id="UP000242700"/>
    </source>
</evidence>
<dbReference type="Gene3D" id="1.10.10.60">
    <property type="entry name" value="Homeodomain-like"/>
    <property type="match status" value="1"/>
</dbReference>
<evidence type="ECO:0000313" key="1">
    <source>
        <dbReference type="EMBL" id="SDK42037.1"/>
    </source>
</evidence>
<dbReference type="RefSeq" id="WP_092598442.1">
    <property type="nucleotide sequence ID" value="NZ_FNFI01000008.1"/>
</dbReference>
<dbReference type="EMBL" id="FNFI01000008">
    <property type="protein sequence ID" value="SDK42037.1"/>
    <property type="molecule type" value="Genomic_DNA"/>
</dbReference>
<reference evidence="2" key="1">
    <citation type="submission" date="2016-10" db="EMBL/GenBank/DDBJ databases">
        <authorList>
            <person name="Varghese N."/>
            <person name="Submissions S."/>
        </authorList>
    </citation>
    <scope>NUCLEOTIDE SEQUENCE [LARGE SCALE GENOMIC DNA]</scope>
    <source>
        <strain evidence="2">CGMCC 1.8911</strain>
    </source>
</reference>
<dbReference type="InterPro" id="IPR010982">
    <property type="entry name" value="Lambda_DNA-bd_dom_sf"/>
</dbReference>
<name>A0A1G9BRF7_9STAP</name>
<proteinExistence type="predicted"/>
<protein>
    <recommendedName>
        <fullName evidence="3">HTH cro/C1-type domain-containing protein</fullName>
    </recommendedName>
</protein>
<dbReference type="Proteomes" id="UP000242700">
    <property type="component" value="Unassembled WGS sequence"/>
</dbReference>
<accession>A0A1G9BRF7</accession>
<dbReference type="OrthoDB" id="2224275at2"/>
<dbReference type="GO" id="GO:0003677">
    <property type="term" value="F:DNA binding"/>
    <property type="evidence" value="ECO:0007669"/>
    <property type="project" value="InterPro"/>
</dbReference>
<gene>
    <name evidence="1" type="ORF">SAMN05216187_10890</name>
</gene>
<dbReference type="STRING" id="586411.SAMN05216187_10890"/>
<evidence type="ECO:0008006" key="3">
    <source>
        <dbReference type="Google" id="ProtNLM"/>
    </source>
</evidence>